<dbReference type="InterPro" id="IPR024523">
    <property type="entry name" value="DUF3793"/>
</dbReference>
<comment type="caution">
    <text evidence="1">The sequence shown here is derived from an EMBL/GenBank/DDBJ whole genome shotgun (WGS) entry which is preliminary data.</text>
</comment>
<reference evidence="1 2" key="1">
    <citation type="journal article" date="2015" name="Biotechnol. Bioeng.">
        <title>Genome sequence and phenotypic characterization of Caulobacter segnis.</title>
        <authorList>
            <person name="Patel S."/>
            <person name="Fletcher B."/>
            <person name="Scott D.C."/>
            <person name="Ely B."/>
        </authorList>
    </citation>
    <scope>NUCLEOTIDE SEQUENCE [LARGE SCALE GENOMIC DNA]</scope>
    <source>
        <strain evidence="1 2">ERI-2</strain>
    </source>
</reference>
<dbReference type="RefSeq" id="WP_063554462.1">
    <property type="nucleotide sequence ID" value="NZ_LITT01000008.1"/>
</dbReference>
<dbReference type="AlphaFoldDB" id="A0A162L4L0"/>
<dbReference type="EMBL" id="LITT01000008">
    <property type="protein sequence ID" value="OAA91042.1"/>
    <property type="molecule type" value="Genomic_DNA"/>
</dbReference>
<protein>
    <recommendedName>
        <fullName evidence="3">DUF3793 domain-containing protein</fullName>
    </recommendedName>
</protein>
<dbReference type="Pfam" id="PF12672">
    <property type="entry name" value="DUF3793"/>
    <property type="match status" value="1"/>
</dbReference>
<gene>
    <name evidence="1" type="ORF">WY13_00872</name>
</gene>
<accession>A0A162L4L0</accession>
<dbReference type="Proteomes" id="UP000077407">
    <property type="component" value="Unassembled WGS sequence"/>
</dbReference>
<name>A0A162L4L0_9CLOT</name>
<sequence length="202" mass="24196">MSREQVNKFFNIINEYNDFEYLLYVIICHCAPTLKRQKIASLIIFSDNGRKLNLIWEEYKDRIKENLKISFFELCRNKKNIIVLFYNDKMLETSIKCQKNIDFLNRFGYTNEMDLNQCLYHLRKRFQKICPHEIGVFLGYPIEDVITFVDCPSIKCKMIGYWKVYHDVENAKVIFNSYDLIKEKMIGLILKGYKPTQLILNV</sequence>
<dbReference type="OrthoDB" id="5393676at2"/>
<proteinExistence type="predicted"/>
<evidence type="ECO:0000313" key="1">
    <source>
        <dbReference type="EMBL" id="OAA91042.1"/>
    </source>
</evidence>
<organism evidence="1 2">
    <name type="scientific">Clostridium ljungdahlii</name>
    <dbReference type="NCBI Taxonomy" id="1538"/>
    <lineage>
        <taxon>Bacteria</taxon>
        <taxon>Bacillati</taxon>
        <taxon>Bacillota</taxon>
        <taxon>Clostridia</taxon>
        <taxon>Eubacteriales</taxon>
        <taxon>Clostridiaceae</taxon>
        <taxon>Clostridium</taxon>
    </lineage>
</organism>
<dbReference type="PATRIC" id="fig|1538.10.peg.1371"/>
<evidence type="ECO:0000313" key="2">
    <source>
        <dbReference type="Proteomes" id="UP000077407"/>
    </source>
</evidence>
<evidence type="ECO:0008006" key="3">
    <source>
        <dbReference type="Google" id="ProtNLM"/>
    </source>
</evidence>